<evidence type="ECO:0000256" key="5">
    <source>
        <dbReference type="SAM" id="MobiDB-lite"/>
    </source>
</evidence>
<evidence type="ECO:0000313" key="8">
    <source>
        <dbReference type="EMBL" id="SSX34737.1"/>
    </source>
</evidence>
<name>A0A336N1W9_CULSO</name>
<feature type="transmembrane region" description="Helical" evidence="6">
    <location>
        <begin position="80"/>
        <end position="101"/>
    </location>
</feature>
<accession>A0A336N1W9</accession>
<dbReference type="GO" id="GO:0016020">
    <property type="term" value="C:membrane"/>
    <property type="evidence" value="ECO:0007669"/>
    <property type="project" value="UniProtKB-SubCell"/>
</dbReference>
<protein>
    <submittedName>
        <fullName evidence="8">CSON008516 protein</fullName>
    </submittedName>
</protein>
<evidence type="ECO:0000313" key="7">
    <source>
        <dbReference type="EMBL" id="SSX15365.1"/>
    </source>
</evidence>
<dbReference type="EMBL" id="UFQS01003214">
    <property type="protein sequence ID" value="SSX15365.1"/>
    <property type="molecule type" value="Genomic_DNA"/>
</dbReference>
<dbReference type="VEuPathDB" id="VectorBase:CSON008516"/>
<keyword evidence="3 6" id="KW-1133">Transmembrane helix</keyword>
<keyword evidence="2 6" id="KW-0812">Transmembrane</keyword>
<gene>
    <name evidence="8" type="primary">CSON008516</name>
</gene>
<dbReference type="InterPro" id="IPR038599">
    <property type="entry name" value="LAP1C-like_C_sf"/>
</dbReference>
<reference evidence="7" key="1">
    <citation type="submission" date="2018-04" db="EMBL/GenBank/DDBJ databases">
        <authorList>
            <person name="Go L.Y."/>
            <person name="Mitchell J.A."/>
        </authorList>
    </citation>
    <scope>NUCLEOTIDE SEQUENCE</scope>
    <source>
        <tissue evidence="7">Whole organism</tissue>
    </source>
</reference>
<keyword evidence="4 6" id="KW-0472">Membrane</keyword>
<dbReference type="Gene3D" id="3.40.50.12190">
    <property type="match status" value="1"/>
</dbReference>
<organism evidence="8">
    <name type="scientific">Culicoides sonorensis</name>
    <name type="common">Biting midge</name>
    <dbReference type="NCBI Taxonomy" id="179676"/>
    <lineage>
        <taxon>Eukaryota</taxon>
        <taxon>Metazoa</taxon>
        <taxon>Ecdysozoa</taxon>
        <taxon>Arthropoda</taxon>
        <taxon>Hexapoda</taxon>
        <taxon>Insecta</taxon>
        <taxon>Pterygota</taxon>
        <taxon>Neoptera</taxon>
        <taxon>Endopterygota</taxon>
        <taxon>Diptera</taxon>
        <taxon>Nematocera</taxon>
        <taxon>Chironomoidea</taxon>
        <taxon>Ceratopogonidae</taxon>
        <taxon>Ceratopogoninae</taxon>
        <taxon>Culicoides</taxon>
        <taxon>Monoculicoides</taxon>
    </lineage>
</organism>
<evidence type="ECO:0000256" key="4">
    <source>
        <dbReference type="ARBA" id="ARBA00023136"/>
    </source>
</evidence>
<feature type="region of interest" description="Disordered" evidence="5">
    <location>
        <begin position="1"/>
        <end position="56"/>
    </location>
</feature>
<feature type="compositionally biased region" description="Basic and acidic residues" evidence="5">
    <location>
        <begin position="41"/>
        <end position="51"/>
    </location>
</feature>
<evidence type="ECO:0000256" key="3">
    <source>
        <dbReference type="ARBA" id="ARBA00022989"/>
    </source>
</evidence>
<evidence type="ECO:0000256" key="6">
    <source>
        <dbReference type="SAM" id="Phobius"/>
    </source>
</evidence>
<evidence type="ECO:0000256" key="1">
    <source>
        <dbReference type="ARBA" id="ARBA00004370"/>
    </source>
</evidence>
<comment type="subcellular location">
    <subcellularLocation>
        <location evidence="1">Membrane</location>
    </subcellularLocation>
</comment>
<feature type="compositionally biased region" description="Basic and acidic residues" evidence="5">
    <location>
        <begin position="10"/>
        <end position="32"/>
    </location>
</feature>
<proteinExistence type="predicted"/>
<dbReference type="AlphaFoldDB" id="A0A336N1W9"/>
<reference evidence="8" key="2">
    <citation type="submission" date="2018-07" db="EMBL/GenBank/DDBJ databases">
        <authorList>
            <person name="Quirk P.G."/>
            <person name="Krulwich T.A."/>
        </authorList>
    </citation>
    <scope>NUCLEOTIDE SEQUENCE</scope>
</reference>
<sequence>MKNSENEMTLIDKNENVDRIRNLNPENTKEDLIGSTLPSEDNMKISEKNEGEGAPTDKILNVNTAKHQNLTINSHEYRKYIFVGFVAAITAVIFTNLDFFVNFPKFSFTIENSQKTICHNFTNLNETFPMEYTDFWEKIQYQMERIQTEDKPAVFFFVYSNKTLARDVILSNGVDYLNLTTEVFQRPEIRDDKNILVKRYRRKLEEQKIMLVEDVDLISGTVAPVFHHFCHINSPVVPKSIIMFTLYVEKNQIPKQNFVLYVIERLTEVWTSGKNSDEIDALITCILNNVLHIKLKGLTRKSTQLNQDISEFNEEF</sequence>
<dbReference type="EMBL" id="UFQT01003214">
    <property type="protein sequence ID" value="SSX34737.1"/>
    <property type="molecule type" value="Genomic_DNA"/>
</dbReference>
<evidence type="ECO:0000256" key="2">
    <source>
        <dbReference type="ARBA" id="ARBA00022692"/>
    </source>
</evidence>